<feature type="transmembrane region" description="Helical" evidence="1">
    <location>
        <begin position="38"/>
        <end position="64"/>
    </location>
</feature>
<protein>
    <submittedName>
        <fullName evidence="2">Uncharacterized protein</fullName>
    </submittedName>
</protein>
<evidence type="ECO:0000256" key="1">
    <source>
        <dbReference type="SAM" id="Phobius"/>
    </source>
</evidence>
<dbReference type="Proteomes" id="UP000494330">
    <property type="component" value="Unassembled WGS sequence"/>
</dbReference>
<reference evidence="2 3" key="1">
    <citation type="submission" date="2019-09" db="EMBL/GenBank/DDBJ databases">
        <authorList>
            <person name="Depoorter E."/>
        </authorList>
    </citation>
    <scope>NUCLEOTIDE SEQUENCE [LARGE SCALE GENOMIC DNA]</scope>
    <source>
        <strain evidence="2">LMG 30113</strain>
    </source>
</reference>
<evidence type="ECO:0000313" key="3">
    <source>
        <dbReference type="Proteomes" id="UP000494330"/>
    </source>
</evidence>
<keyword evidence="1" id="KW-1133">Transmembrane helix</keyword>
<keyword evidence="1" id="KW-0812">Transmembrane</keyword>
<evidence type="ECO:0000313" key="2">
    <source>
        <dbReference type="EMBL" id="VWB84324.1"/>
    </source>
</evidence>
<keyword evidence="1" id="KW-0472">Membrane</keyword>
<gene>
    <name evidence="2" type="ORF">BPA30113_03886</name>
</gene>
<proteinExistence type="predicted"/>
<name>A0A6J5EF11_9BURK</name>
<keyword evidence="3" id="KW-1185">Reference proteome</keyword>
<dbReference type="AlphaFoldDB" id="A0A6J5EF11"/>
<sequence>MIVYPSIAGRVVPELRSLTRADLRWIFLRIRRDSRRRYYVALSLALLGSLAGATLLILPVFAGISFAMRGMLSASALSGLAGAVCGVIAVHVGYAIETALMTLQLKPEIAARLARDRLPAA</sequence>
<dbReference type="EMBL" id="CABVQD010000013">
    <property type="protein sequence ID" value="VWB84324.1"/>
    <property type="molecule type" value="Genomic_DNA"/>
</dbReference>
<accession>A0A6J5EF11</accession>
<organism evidence="2 3">
    <name type="scientific">Burkholderia paludis</name>
    <dbReference type="NCBI Taxonomy" id="1506587"/>
    <lineage>
        <taxon>Bacteria</taxon>
        <taxon>Pseudomonadati</taxon>
        <taxon>Pseudomonadota</taxon>
        <taxon>Betaproteobacteria</taxon>
        <taxon>Burkholderiales</taxon>
        <taxon>Burkholderiaceae</taxon>
        <taxon>Burkholderia</taxon>
        <taxon>Burkholderia cepacia complex</taxon>
    </lineage>
</organism>
<dbReference type="RefSeq" id="WP_034199784.1">
    <property type="nucleotide sequence ID" value="NZ_CABVQD010000013.1"/>
</dbReference>
<feature type="transmembrane region" description="Helical" evidence="1">
    <location>
        <begin position="76"/>
        <end position="96"/>
    </location>
</feature>